<keyword evidence="3" id="KW-1185">Reference proteome</keyword>
<gene>
    <name evidence="2" type="ORF">SVUK_LOCUS5438</name>
</gene>
<dbReference type="AlphaFoldDB" id="A0A3P7IC32"/>
<feature type="transmembrane region" description="Helical" evidence="1">
    <location>
        <begin position="12"/>
        <end position="31"/>
    </location>
</feature>
<dbReference type="Proteomes" id="UP000270094">
    <property type="component" value="Unassembled WGS sequence"/>
</dbReference>
<dbReference type="OrthoDB" id="3936150at2759"/>
<evidence type="ECO:0000256" key="1">
    <source>
        <dbReference type="SAM" id="Phobius"/>
    </source>
</evidence>
<organism evidence="2 3">
    <name type="scientific">Strongylus vulgaris</name>
    <name type="common">Blood worm</name>
    <dbReference type="NCBI Taxonomy" id="40348"/>
    <lineage>
        <taxon>Eukaryota</taxon>
        <taxon>Metazoa</taxon>
        <taxon>Ecdysozoa</taxon>
        <taxon>Nematoda</taxon>
        <taxon>Chromadorea</taxon>
        <taxon>Rhabditida</taxon>
        <taxon>Rhabditina</taxon>
        <taxon>Rhabditomorpha</taxon>
        <taxon>Strongyloidea</taxon>
        <taxon>Strongylidae</taxon>
        <taxon>Strongylus</taxon>
    </lineage>
</organism>
<keyword evidence="1" id="KW-1133">Transmembrane helix</keyword>
<keyword evidence="1" id="KW-0472">Membrane</keyword>
<dbReference type="EMBL" id="UYYB01016092">
    <property type="protein sequence ID" value="VDM70440.1"/>
    <property type="molecule type" value="Genomic_DNA"/>
</dbReference>
<accession>A0A3P7IC32</accession>
<protein>
    <submittedName>
        <fullName evidence="2">Uncharacterized protein</fullName>
    </submittedName>
</protein>
<sequence length="104" mass="11727">MTDKETKRLDDYIKFGPYVICVCILAELMILPQVSSMVYMMYAGASPKLASCEDGSVFDSALEEKEVCTIYHEIESHNCSSPMLSYQFKSVNVEVVVTKLWPIS</sequence>
<proteinExistence type="predicted"/>
<keyword evidence="1" id="KW-0812">Transmembrane</keyword>
<evidence type="ECO:0000313" key="2">
    <source>
        <dbReference type="EMBL" id="VDM70440.1"/>
    </source>
</evidence>
<name>A0A3P7IC32_STRVU</name>
<reference evidence="2 3" key="1">
    <citation type="submission" date="2018-11" db="EMBL/GenBank/DDBJ databases">
        <authorList>
            <consortium name="Pathogen Informatics"/>
        </authorList>
    </citation>
    <scope>NUCLEOTIDE SEQUENCE [LARGE SCALE GENOMIC DNA]</scope>
</reference>
<evidence type="ECO:0000313" key="3">
    <source>
        <dbReference type="Proteomes" id="UP000270094"/>
    </source>
</evidence>